<sequence length="66" mass="6747">MTSQVATDEGGIPAEIMNILEAEPGAVPVAGLTAGPDIPALREQLAILVSTGKARKAIGVQLTHEQ</sequence>
<comment type="caution">
    <text evidence="1">The sequence shown here is derived from an EMBL/GenBank/DDBJ whole genome shotgun (WGS) entry which is preliminary data.</text>
</comment>
<dbReference type="EMBL" id="MU827314">
    <property type="protein sequence ID" value="KAJ7358943.1"/>
    <property type="molecule type" value="Genomic_DNA"/>
</dbReference>
<dbReference type="Proteomes" id="UP001163046">
    <property type="component" value="Unassembled WGS sequence"/>
</dbReference>
<protein>
    <submittedName>
        <fullName evidence="1">Uncharacterized protein</fullName>
    </submittedName>
</protein>
<organism evidence="1 2">
    <name type="scientific">Desmophyllum pertusum</name>
    <dbReference type="NCBI Taxonomy" id="174260"/>
    <lineage>
        <taxon>Eukaryota</taxon>
        <taxon>Metazoa</taxon>
        <taxon>Cnidaria</taxon>
        <taxon>Anthozoa</taxon>
        <taxon>Hexacorallia</taxon>
        <taxon>Scleractinia</taxon>
        <taxon>Caryophylliina</taxon>
        <taxon>Caryophylliidae</taxon>
        <taxon>Desmophyllum</taxon>
    </lineage>
</organism>
<evidence type="ECO:0000313" key="1">
    <source>
        <dbReference type="EMBL" id="KAJ7358943.1"/>
    </source>
</evidence>
<dbReference type="AlphaFoldDB" id="A0A9W9YMV0"/>
<dbReference type="OrthoDB" id="5989058at2759"/>
<evidence type="ECO:0000313" key="2">
    <source>
        <dbReference type="Proteomes" id="UP001163046"/>
    </source>
</evidence>
<proteinExistence type="predicted"/>
<keyword evidence="2" id="KW-1185">Reference proteome</keyword>
<reference evidence="1" key="1">
    <citation type="submission" date="2023-01" db="EMBL/GenBank/DDBJ databases">
        <title>Genome assembly of the deep-sea coral Lophelia pertusa.</title>
        <authorList>
            <person name="Herrera S."/>
            <person name="Cordes E."/>
        </authorList>
    </citation>
    <scope>NUCLEOTIDE SEQUENCE</scope>
    <source>
        <strain evidence="1">USNM1676648</strain>
        <tissue evidence="1">Polyp</tissue>
    </source>
</reference>
<feature type="non-terminal residue" evidence="1">
    <location>
        <position position="66"/>
    </location>
</feature>
<name>A0A9W9YMV0_9CNID</name>
<accession>A0A9W9YMV0</accession>
<gene>
    <name evidence="1" type="ORF">OS493_020786</name>
</gene>